<keyword evidence="1" id="KW-0732">Signal</keyword>
<dbReference type="InParanoid" id="A0A259U1Y5"/>
<evidence type="ECO:0000256" key="1">
    <source>
        <dbReference type="SAM" id="SignalP"/>
    </source>
</evidence>
<dbReference type="AlphaFoldDB" id="A0A259U1Y5"/>
<dbReference type="Proteomes" id="UP000216446">
    <property type="component" value="Unassembled WGS sequence"/>
</dbReference>
<gene>
    <name evidence="3" type="ORF">BSZ36_13005</name>
</gene>
<dbReference type="GO" id="GO:0003824">
    <property type="term" value="F:catalytic activity"/>
    <property type="evidence" value="ECO:0007669"/>
    <property type="project" value="InterPro"/>
</dbReference>
<comment type="caution">
    <text evidence="3">The sequence shown here is derived from an EMBL/GenBank/DDBJ whole genome shotgun (WGS) entry which is preliminary data.</text>
</comment>
<accession>A0A259U1Y5</accession>
<evidence type="ECO:0000313" key="3">
    <source>
        <dbReference type="EMBL" id="OZC03824.1"/>
    </source>
</evidence>
<evidence type="ECO:0000259" key="2">
    <source>
        <dbReference type="Pfam" id="PF03372"/>
    </source>
</evidence>
<dbReference type="InterPro" id="IPR005135">
    <property type="entry name" value="Endo/exonuclease/phosphatase"/>
</dbReference>
<name>A0A259U1Y5_9BACT</name>
<dbReference type="Gene3D" id="3.60.10.10">
    <property type="entry name" value="Endonuclease/exonuclease/phosphatase"/>
    <property type="match status" value="1"/>
</dbReference>
<dbReference type="PROSITE" id="PS51257">
    <property type="entry name" value="PROKAR_LIPOPROTEIN"/>
    <property type="match status" value="1"/>
</dbReference>
<sequence length="333" mass="35292">MRLAVLSLVLVLAGCSSTAPLEAQPAPASGADPVRAAQALLPGYAYPTGDTVRVATFNLEHFVDLYDNPYIRNAREDAPDAAALRQRHGLFADALRAMDADVIALQEVEGEGLIRSLVDSLVPEMGYRFVASADDADWYQNVVVISRLPLGPLTTFADAVTPIPGSTDDENRPEATDMVNHRLFAVEVYARPDYSFTLAAAHLKAGGGERNEAWRSASAALLHAWLGQRYGARAAQANVLLAGDLNSIPGTASFGALLNAEGALGPVRLQDPLAGTGQLSHPSDDPQRRLDHVLVSAGAAPEAVSAEVMAPIASPQRLSDHLPVVLTLIARDR</sequence>
<protein>
    <recommendedName>
        <fullName evidence="2">Endonuclease/exonuclease/phosphatase domain-containing protein</fullName>
    </recommendedName>
</protein>
<dbReference type="SUPFAM" id="SSF56219">
    <property type="entry name" value="DNase I-like"/>
    <property type="match status" value="1"/>
</dbReference>
<evidence type="ECO:0000313" key="4">
    <source>
        <dbReference type="Proteomes" id="UP000216446"/>
    </source>
</evidence>
<dbReference type="RefSeq" id="WP_094549622.1">
    <property type="nucleotide sequence ID" value="NZ_MQWB01000001.1"/>
</dbReference>
<proteinExistence type="predicted"/>
<keyword evidence="4" id="KW-1185">Reference proteome</keyword>
<dbReference type="InterPro" id="IPR036691">
    <property type="entry name" value="Endo/exonu/phosph_ase_sf"/>
</dbReference>
<dbReference type="Pfam" id="PF03372">
    <property type="entry name" value="Exo_endo_phos"/>
    <property type="match status" value="1"/>
</dbReference>
<dbReference type="OrthoDB" id="5447300at2"/>
<feature type="chain" id="PRO_5013192596" description="Endonuclease/exonuclease/phosphatase domain-containing protein" evidence="1">
    <location>
        <begin position="24"/>
        <end position="333"/>
    </location>
</feature>
<organism evidence="3 4">
    <name type="scientific">Rubricoccus marinus</name>
    <dbReference type="NCBI Taxonomy" id="716817"/>
    <lineage>
        <taxon>Bacteria</taxon>
        <taxon>Pseudomonadati</taxon>
        <taxon>Rhodothermota</taxon>
        <taxon>Rhodothermia</taxon>
        <taxon>Rhodothermales</taxon>
        <taxon>Rubricoccaceae</taxon>
        <taxon>Rubricoccus</taxon>
    </lineage>
</organism>
<dbReference type="PANTHER" id="PTHR42834:SF1">
    <property type="entry name" value="ENDONUCLEASE_EXONUCLEASE_PHOSPHATASE FAMILY PROTEIN (AFU_ORTHOLOGUE AFUA_3G09210)"/>
    <property type="match status" value="1"/>
</dbReference>
<feature type="domain" description="Endonuclease/exonuclease/phosphatase" evidence="2">
    <location>
        <begin position="55"/>
        <end position="321"/>
    </location>
</feature>
<feature type="signal peptide" evidence="1">
    <location>
        <begin position="1"/>
        <end position="23"/>
    </location>
</feature>
<dbReference type="PANTHER" id="PTHR42834">
    <property type="entry name" value="ENDONUCLEASE/EXONUCLEASE/PHOSPHATASE FAMILY PROTEIN (AFU_ORTHOLOGUE AFUA_3G09210)"/>
    <property type="match status" value="1"/>
</dbReference>
<dbReference type="EMBL" id="MQWB01000001">
    <property type="protein sequence ID" value="OZC03824.1"/>
    <property type="molecule type" value="Genomic_DNA"/>
</dbReference>
<reference evidence="3 4" key="1">
    <citation type="submission" date="2016-11" db="EMBL/GenBank/DDBJ databases">
        <title>Study of marine rhodopsin-containing bacteria.</title>
        <authorList>
            <person name="Yoshizawa S."/>
            <person name="Kumagai Y."/>
            <person name="Kogure K."/>
        </authorList>
    </citation>
    <scope>NUCLEOTIDE SEQUENCE [LARGE SCALE GENOMIC DNA]</scope>
    <source>
        <strain evidence="3 4">SG-29</strain>
    </source>
</reference>